<sequence>MPIKGANKAQRTRNREAADWILRNSNPNQSPTDRARFKEWLEQDPDNCRTYTAAERLMGEARQAIQSDPALTSIDIRPRSKAKPIAITLFMIAIATGTFFALDGPLRLKADMIAGTDEMPSRTLDDGSVVQLNASSAIAVDFTSERRVIHLLKGQAFFQVAHAKERPFTVMAGETSVTALGTAFDVRYGDDDTEVTVTENAVQLEFDGGHTKSVRVQQGEQAIYDNEKKETAVLAVDDRVALAWKRGQIALDNAPLSHVVEEMNRHFHGRIVIAGSTLADRRVSGTMKVSETQGALAYLTKAIGVKATQLGPLIVIHQ</sequence>
<evidence type="ECO:0000313" key="5">
    <source>
        <dbReference type="EMBL" id="KIQ00315.1"/>
    </source>
</evidence>
<accession>A0A0D0KQJ1</accession>
<gene>
    <name evidence="5" type="ORF">RU07_17275</name>
</gene>
<evidence type="ECO:0000259" key="3">
    <source>
        <dbReference type="Pfam" id="PF04773"/>
    </source>
</evidence>
<dbReference type="Pfam" id="PF04773">
    <property type="entry name" value="FecR"/>
    <property type="match status" value="1"/>
</dbReference>
<dbReference type="Proteomes" id="UP000035017">
    <property type="component" value="Unassembled WGS sequence"/>
</dbReference>
<dbReference type="InterPro" id="IPR006860">
    <property type="entry name" value="FecR"/>
</dbReference>
<evidence type="ECO:0000256" key="1">
    <source>
        <dbReference type="SAM" id="MobiDB-lite"/>
    </source>
</evidence>
<dbReference type="GO" id="GO:0016989">
    <property type="term" value="F:sigma factor antagonist activity"/>
    <property type="evidence" value="ECO:0007669"/>
    <property type="project" value="TreeGrafter"/>
</dbReference>
<evidence type="ECO:0000259" key="4">
    <source>
        <dbReference type="Pfam" id="PF16220"/>
    </source>
</evidence>
<dbReference type="InterPro" id="IPR032623">
    <property type="entry name" value="FecR_N"/>
</dbReference>
<feature type="region of interest" description="Disordered" evidence="1">
    <location>
        <begin position="1"/>
        <end position="32"/>
    </location>
</feature>
<protein>
    <submittedName>
        <fullName evidence="5">Iron dicitrate transport regulator FecR</fullName>
    </submittedName>
</protein>
<proteinExistence type="predicted"/>
<keyword evidence="2" id="KW-0812">Transmembrane</keyword>
<dbReference type="Gene3D" id="3.55.50.30">
    <property type="match status" value="1"/>
</dbReference>
<feature type="domain" description="FecR protein" evidence="3">
    <location>
        <begin position="114"/>
        <end position="203"/>
    </location>
</feature>
<feature type="transmembrane region" description="Helical" evidence="2">
    <location>
        <begin position="85"/>
        <end position="102"/>
    </location>
</feature>
<dbReference type="EMBL" id="JXQV01000021">
    <property type="protein sequence ID" value="KIQ00315.1"/>
    <property type="molecule type" value="Genomic_DNA"/>
</dbReference>
<organism evidence="5 6">
    <name type="scientific">Agrobacterium tumefaciens</name>
    <dbReference type="NCBI Taxonomy" id="358"/>
    <lineage>
        <taxon>Bacteria</taxon>
        <taxon>Pseudomonadati</taxon>
        <taxon>Pseudomonadota</taxon>
        <taxon>Alphaproteobacteria</taxon>
        <taxon>Hyphomicrobiales</taxon>
        <taxon>Rhizobiaceae</taxon>
        <taxon>Rhizobium/Agrobacterium group</taxon>
        <taxon>Agrobacterium</taxon>
        <taxon>Agrobacterium tumefaciens complex</taxon>
    </lineage>
</organism>
<dbReference type="PANTHER" id="PTHR30273:SF2">
    <property type="entry name" value="PROTEIN FECR"/>
    <property type="match status" value="1"/>
</dbReference>
<reference evidence="5 6" key="1">
    <citation type="submission" date="2014-12" db="EMBL/GenBank/DDBJ databases">
        <title>16Stimator: statistical estimation of ribosomal gene copy numbers from draft genome assemblies.</title>
        <authorList>
            <person name="Perisin M.A."/>
            <person name="Vetter M."/>
            <person name="Gilbert J.A."/>
            <person name="Bergelson J."/>
        </authorList>
    </citation>
    <scope>NUCLEOTIDE SEQUENCE [LARGE SCALE GENOMIC DNA]</scope>
    <source>
        <strain evidence="5 6">MEJ076</strain>
    </source>
</reference>
<dbReference type="Pfam" id="PF16220">
    <property type="entry name" value="DUF4880"/>
    <property type="match status" value="1"/>
</dbReference>
<dbReference type="PIRSF" id="PIRSF018266">
    <property type="entry name" value="FecR"/>
    <property type="match status" value="1"/>
</dbReference>
<comment type="caution">
    <text evidence="5">The sequence shown here is derived from an EMBL/GenBank/DDBJ whole genome shotgun (WGS) entry which is preliminary data.</text>
</comment>
<dbReference type="AlphaFoldDB" id="A0A0D0KQJ1"/>
<name>A0A0D0KQJ1_AGRTU</name>
<evidence type="ECO:0000313" key="6">
    <source>
        <dbReference type="Proteomes" id="UP000035017"/>
    </source>
</evidence>
<feature type="domain" description="FecR N-terminal" evidence="4">
    <location>
        <begin position="15"/>
        <end position="57"/>
    </location>
</feature>
<keyword evidence="2" id="KW-1133">Transmembrane helix</keyword>
<dbReference type="OrthoDB" id="9798846at2"/>
<evidence type="ECO:0000256" key="2">
    <source>
        <dbReference type="SAM" id="Phobius"/>
    </source>
</evidence>
<feature type="compositionally biased region" description="Polar residues" evidence="1">
    <location>
        <begin position="23"/>
        <end position="32"/>
    </location>
</feature>
<keyword evidence="2" id="KW-0472">Membrane</keyword>
<dbReference type="InterPro" id="IPR012373">
    <property type="entry name" value="Ferrdict_sens_TM"/>
</dbReference>
<dbReference type="PANTHER" id="PTHR30273">
    <property type="entry name" value="PERIPLASMIC SIGNAL SENSOR AND SIGMA FACTOR ACTIVATOR FECR-RELATED"/>
    <property type="match status" value="1"/>
</dbReference>
<dbReference type="Gene3D" id="2.60.120.1440">
    <property type="match status" value="1"/>
</dbReference>